<dbReference type="SUPFAM" id="SSF46785">
    <property type="entry name" value="Winged helix' DNA-binding domain"/>
    <property type="match status" value="1"/>
</dbReference>
<dbReference type="InterPro" id="IPR001034">
    <property type="entry name" value="DeoR_HTH"/>
</dbReference>
<dbReference type="PROSITE" id="PS00894">
    <property type="entry name" value="HTH_DEOR_1"/>
    <property type="match status" value="1"/>
</dbReference>
<organism evidence="5 6">
    <name type="scientific">Actinomyces graevenitzii</name>
    <dbReference type="NCBI Taxonomy" id="55565"/>
    <lineage>
        <taxon>Bacteria</taxon>
        <taxon>Bacillati</taxon>
        <taxon>Actinomycetota</taxon>
        <taxon>Actinomycetes</taxon>
        <taxon>Actinomycetales</taxon>
        <taxon>Actinomycetaceae</taxon>
        <taxon>Actinomyces</taxon>
    </lineage>
</organism>
<dbReference type="InterPro" id="IPR037171">
    <property type="entry name" value="NagB/RpiA_transferase-like"/>
</dbReference>
<sequence>MSDNTGTPMLARQRQDFIMDLVTRNGGVRVAEVVEALGISEMTVRRDITELVSAGLVERVHGGAVAAGPSSMEPRFATKSEQHTNEKRQIALAAAKLVRPQDSLALSGGTTTLAVARALTELEHFPTLTIITNSLPAANLLFDAADTAREQGHPAPTVILIGGERTPSAALVGLTGIDALSSLRVEWSFMGTHAFDARVGLMTPNLSEAATNRALVRCARTTVAVMDVSKWDALGLQCFCSLDDLDVLITDRSPEPQTVAHLEDHGITLTIAD</sequence>
<dbReference type="Pfam" id="PF08220">
    <property type="entry name" value="HTH_DeoR"/>
    <property type="match status" value="1"/>
</dbReference>
<evidence type="ECO:0000313" key="5">
    <source>
        <dbReference type="EMBL" id="UQF79313.1"/>
    </source>
</evidence>
<protein>
    <submittedName>
        <fullName evidence="5">DeoR/GlpR family DNA-binding transcription regulator</fullName>
    </submittedName>
</protein>
<gene>
    <name evidence="5" type="ORF">M3I41_06910</name>
</gene>
<dbReference type="AlphaFoldDB" id="A0A9E7AEU9"/>
<dbReference type="SUPFAM" id="SSF100950">
    <property type="entry name" value="NagB/RpiA/CoA transferase-like"/>
    <property type="match status" value="1"/>
</dbReference>
<evidence type="ECO:0000256" key="2">
    <source>
        <dbReference type="ARBA" id="ARBA00023125"/>
    </source>
</evidence>
<evidence type="ECO:0000256" key="1">
    <source>
        <dbReference type="ARBA" id="ARBA00023015"/>
    </source>
</evidence>
<dbReference type="Gene3D" id="1.10.10.10">
    <property type="entry name" value="Winged helix-like DNA-binding domain superfamily/Winged helix DNA-binding domain"/>
    <property type="match status" value="1"/>
</dbReference>
<dbReference type="PRINTS" id="PR00037">
    <property type="entry name" value="HTHLACR"/>
</dbReference>
<evidence type="ECO:0000259" key="4">
    <source>
        <dbReference type="PROSITE" id="PS51000"/>
    </source>
</evidence>
<keyword evidence="3" id="KW-0804">Transcription</keyword>
<reference evidence="5" key="1">
    <citation type="submission" date="2022-05" db="EMBL/GenBank/DDBJ databases">
        <title>Using nanopore sequencing to obtain complete genomes from saliva samples.</title>
        <authorList>
            <person name="Baker J.L."/>
        </authorList>
    </citation>
    <scope>NUCLEOTIDE SEQUENCE</scope>
    <source>
        <strain evidence="5">JCVI-JB-Ag32</strain>
    </source>
</reference>
<dbReference type="SMART" id="SM01134">
    <property type="entry name" value="DeoRC"/>
    <property type="match status" value="1"/>
</dbReference>
<dbReference type="InterPro" id="IPR050313">
    <property type="entry name" value="Carb_Metab_HTH_regulators"/>
</dbReference>
<dbReference type="EMBL" id="CP097095">
    <property type="protein sequence ID" value="UQF79313.1"/>
    <property type="molecule type" value="Genomic_DNA"/>
</dbReference>
<keyword evidence="1" id="KW-0805">Transcription regulation</keyword>
<dbReference type="GO" id="GO:0003700">
    <property type="term" value="F:DNA-binding transcription factor activity"/>
    <property type="evidence" value="ECO:0007669"/>
    <property type="project" value="InterPro"/>
</dbReference>
<dbReference type="Proteomes" id="UP000830236">
    <property type="component" value="Chromosome"/>
</dbReference>
<dbReference type="SMART" id="SM00420">
    <property type="entry name" value="HTH_DEOR"/>
    <property type="match status" value="1"/>
</dbReference>
<dbReference type="KEGG" id="agh:M3I41_06910"/>
<dbReference type="InterPro" id="IPR036390">
    <property type="entry name" value="WH_DNA-bd_sf"/>
</dbReference>
<dbReference type="Pfam" id="PF00455">
    <property type="entry name" value="DeoRC"/>
    <property type="match status" value="1"/>
</dbReference>
<dbReference type="InterPro" id="IPR018356">
    <property type="entry name" value="Tscrpt_reg_HTH_DeoR_CS"/>
</dbReference>
<dbReference type="GO" id="GO:0003677">
    <property type="term" value="F:DNA binding"/>
    <property type="evidence" value="ECO:0007669"/>
    <property type="project" value="UniProtKB-KW"/>
</dbReference>
<dbReference type="PANTHER" id="PTHR30363:SF44">
    <property type="entry name" value="AGA OPERON TRANSCRIPTIONAL REPRESSOR-RELATED"/>
    <property type="match status" value="1"/>
</dbReference>
<dbReference type="InterPro" id="IPR014036">
    <property type="entry name" value="DeoR-like_C"/>
</dbReference>
<proteinExistence type="predicted"/>
<feature type="domain" description="HTH deoR-type" evidence="4">
    <location>
        <begin position="11"/>
        <end position="66"/>
    </location>
</feature>
<evidence type="ECO:0000313" key="6">
    <source>
        <dbReference type="Proteomes" id="UP000830236"/>
    </source>
</evidence>
<keyword evidence="2 5" id="KW-0238">DNA-binding</keyword>
<evidence type="ECO:0000256" key="3">
    <source>
        <dbReference type="ARBA" id="ARBA00023163"/>
    </source>
</evidence>
<dbReference type="PANTHER" id="PTHR30363">
    <property type="entry name" value="HTH-TYPE TRANSCRIPTIONAL REGULATOR SRLR-RELATED"/>
    <property type="match status" value="1"/>
</dbReference>
<accession>A0A9E7AEU9</accession>
<dbReference type="PROSITE" id="PS51000">
    <property type="entry name" value="HTH_DEOR_2"/>
    <property type="match status" value="1"/>
</dbReference>
<dbReference type="Gene3D" id="3.40.50.1360">
    <property type="match status" value="1"/>
</dbReference>
<dbReference type="InterPro" id="IPR036388">
    <property type="entry name" value="WH-like_DNA-bd_sf"/>
</dbReference>
<name>A0A9E7AEU9_9ACTO</name>